<dbReference type="Proteomes" id="UP001060371">
    <property type="component" value="Segment"/>
</dbReference>
<dbReference type="GO" id="GO:0003677">
    <property type="term" value="F:DNA binding"/>
    <property type="evidence" value="ECO:0007669"/>
    <property type="project" value="InterPro"/>
</dbReference>
<evidence type="ECO:0000313" key="2">
    <source>
        <dbReference type="EMBL" id="UVG35018.1"/>
    </source>
</evidence>
<dbReference type="InterPro" id="IPR010093">
    <property type="entry name" value="SinI_DNA-bd"/>
</dbReference>
<protein>
    <submittedName>
        <fullName evidence="2">Helix-turn-helix DNA binding domain protein</fullName>
    </submittedName>
</protein>
<reference evidence="2" key="1">
    <citation type="submission" date="2022-07" db="EMBL/GenBank/DDBJ databases">
        <authorList>
            <person name="Adams L.M."/>
            <person name="Freeman R.E."/>
            <person name="Laschanzky S.A."/>
            <person name="Martinez L.Angel."/>
            <person name="Morben M.S."/>
            <person name="Bowder D.M."/>
            <person name="Doyle E.L."/>
            <person name="Butela K.A."/>
            <person name="Garlena R.A."/>
            <person name="Russell D.A."/>
            <person name="Jacobs-Sera D."/>
            <person name="Hatfull G.F."/>
        </authorList>
    </citation>
    <scope>NUCLEOTIDE SEQUENCE</scope>
</reference>
<evidence type="ECO:0000313" key="3">
    <source>
        <dbReference type="Proteomes" id="UP001060371"/>
    </source>
</evidence>
<accession>A0A976YGY9</accession>
<name>A0A976YGY9_9CAUD</name>
<proteinExistence type="predicted"/>
<gene>
    <name evidence="2" type="primary">55</name>
    <name evidence="2" type="ORF">SEA_VIACONLECTUS_55</name>
</gene>
<dbReference type="InterPro" id="IPR041657">
    <property type="entry name" value="HTH_17"/>
</dbReference>
<sequence length="66" mass="7335">MTDKPRLLRQGQAAEYIGVGISTIQRMIASGALPTVQLTPKGWPMIDRHDLDAYIEQRKQAKEIAG</sequence>
<dbReference type="EMBL" id="OP068342">
    <property type="protein sequence ID" value="UVG35018.1"/>
    <property type="molecule type" value="Genomic_DNA"/>
</dbReference>
<organism evidence="2 3">
    <name type="scientific">Gordonia phage ViaConlectus</name>
    <dbReference type="NCBI Taxonomy" id="2972515"/>
    <lineage>
        <taxon>Viruses</taxon>
        <taxon>Duplodnaviria</taxon>
        <taxon>Heunggongvirae</taxon>
        <taxon>Uroviricota</taxon>
        <taxon>Caudoviricetes</taxon>
        <taxon>Stackebrandtviridae</taxon>
        <taxon>Schenleyvirinae</taxon>
        <taxon>Zitchvirus</taxon>
        <taxon>Zitchvirus viaconlectus</taxon>
    </lineage>
</organism>
<evidence type="ECO:0000259" key="1">
    <source>
        <dbReference type="Pfam" id="PF12728"/>
    </source>
</evidence>
<feature type="domain" description="Helix-turn-helix" evidence="1">
    <location>
        <begin position="8"/>
        <end position="58"/>
    </location>
</feature>
<dbReference type="NCBIfam" id="TIGR01764">
    <property type="entry name" value="excise"/>
    <property type="match status" value="1"/>
</dbReference>
<dbReference type="InterPro" id="IPR009061">
    <property type="entry name" value="DNA-bd_dom_put_sf"/>
</dbReference>
<dbReference type="SUPFAM" id="SSF46955">
    <property type="entry name" value="Putative DNA-binding domain"/>
    <property type="match status" value="1"/>
</dbReference>
<keyword evidence="3" id="KW-1185">Reference proteome</keyword>
<dbReference type="Pfam" id="PF12728">
    <property type="entry name" value="HTH_17"/>
    <property type="match status" value="1"/>
</dbReference>